<dbReference type="InterPro" id="IPR006808">
    <property type="entry name" value="ATP_synth_F0_gsu_mt"/>
</dbReference>
<keyword evidence="9" id="KW-0066">ATP synthesis</keyword>
<evidence type="ECO:0000256" key="5">
    <source>
        <dbReference type="ARBA" id="ARBA00022781"/>
    </source>
</evidence>
<evidence type="ECO:0000313" key="11">
    <source>
        <dbReference type="Proteomes" id="UP000789508"/>
    </source>
</evidence>
<evidence type="ECO:0000256" key="4">
    <source>
        <dbReference type="ARBA" id="ARBA00022547"/>
    </source>
</evidence>
<evidence type="ECO:0000256" key="3">
    <source>
        <dbReference type="ARBA" id="ARBA00022448"/>
    </source>
</evidence>
<comment type="subcellular location">
    <subcellularLocation>
        <location evidence="1">Mitochondrion membrane</location>
    </subcellularLocation>
</comment>
<name>A0A9N8Z9M4_9GLOM</name>
<dbReference type="GO" id="GO:0045259">
    <property type="term" value="C:proton-transporting ATP synthase complex"/>
    <property type="evidence" value="ECO:0007669"/>
    <property type="project" value="UniProtKB-KW"/>
</dbReference>
<keyword evidence="4" id="KW-0138">CF(0)</keyword>
<evidence type="ECO:0000256" key="6">
    <source>
        <dbReference type="ARBA" id="ARBA00023065"/>
    </source>
</evidence>
<evidence type="ECO:0000256" key="9">
    <source>
        <dbReference type="ARBA" id="ARBA00023310"/>
    </source>
</evidence>
<reference evidence="10" key="1">
    <citation type="submission" date="2021-06" db="EMBL/GenBank/DDBJ databases">
        <authorList>
            <person name="Kallberg Y."/>
            <person name="Tangrot J."/>
            <person name="Rosling A."/>
        </authorList>
    </citation>
    <scope>NUCLEOTIDE SEQUENCE</scope>
    <source>
        <strain evidence="10">FL130A</strain>
    </source>
</reference>
<keyword evidence="5" id="KW-0375">Hydrogen ion transport</keyword>
<dbReference type="GO" id="GO:0015078">
    <property type="term" value="F:proton transmembrane transporter activity"/>
    <property type="evidence" value="ECO:0007669"/>
    <property type="project" value="InterPro"/>
</dbReference>
<evidence type="ECO:0000256" key="7">
    <source>
        <dbReference type="ARBA" id="ARBA00023128"/>
    </source>
</evidence>
<keyword evidence="11" id="KW-1185">Reference proteome</keyword>
<evidence type="ECO:0000313" key="10">
    <source>
        <dbReference type="EMBL" id="CAG8478682.1"/>
    </source>
</evidence>
<sequence>MAPLSFAAITNFSRFTRLLGNRFRVASINNKPLSRNVSTAQVTEQATATAKRAQSSIEKISALQKPIVDNALVAKEIFKEVWTKEGLAPPNMTQLDEARNFFAKHFDELRTLKSKKFQSHSSRDYAAFAIRSVEVAGFFFIGEIIGRGSLVGYNV</sequence>
<dbReference type="EMBL" id="CAJVPS010000342">
    <property type="protein sequence ID" value="CAG8478682.1"/>
    <property type="molecule type" value="Genomic_DNA"/>
</dbReference>
<dbReference type="AlphaFoldDB" id="A0A9N8Z9M4"/>
<evidence type="ECO:0000256" key="1">
    <source>
        <dbReference type="ARBA" id="ARBA00004325"/>
    </source>
</evidence>
<evidence type="ECO:0000256" key="2">
    <source>
        <dbReference type="ARBA" id="ARBA00005699"/>
    </source>
</evidence>
<dbReference type="GO" id="GO:0031966">
    <property type="term" value="C:mitochondrial membrane"/>
    <property type="evidence" value="ECO:0007669"/>
    <property type="project" value="UniProtKB-SubCell"/>
</dbReference>
<proteinExistence type="inferred from homology"/>
<dbReference type="Pfam" id="PF04718">
    <property type="entry name" value="ATP-synt_G"/>
    <property type="match status" value="1"/>
</dbReference>
<organism evidence="10 11">
    <name type="scientific">Ambispora leptoticha</name>
    <dbReference type="NCBI Taxonomy" id="144679"/>
    <lineage>
        <taxon>Eukaryota</taxon>
        <taxon>Fungi</taxon>
        <taxon>Fungi incertae sedis</taxon>
        <taxon>Mucoromycota</taxon>
        <taxon>Glomeromycotina</taxon>
        <taxon>Glomeromycetes</taxon>
        <taxon>Archaeosporales</taxon>
        <taxon>Ambisporaceae</taxon>
        <taxon>Ambispora</taxon>
    </lineage>
</organism>
<comment type="caution">
    <text evidence="10">The sequence shown here is derived from an EMBL/GenBank/DDBJ whole genome shotgun (WGS) entry which is preliminary data.</text>
</comment>
<dbReference type="Proteomes" id="UP000789508">
    <property type="component" value="Unassembled WGS sequence"/>
</dbReference>
<accession>A0A9N8Z9M4</accession>
<keyword evidence="7" id="KW-0496">Mitochondrion</keyword>
<keyword evidence="6" id="KW-0406">Ion transport</keyword>
<dbReference type="GO" id="GO:0015986">
    <property type="term" value="P:proton motive force-driven ATP synthesis"/>
    <property type="evidence" value="ECO:0007669"/>
    <property type="project" value="InterPro"/>
</dbReference>
<keyword evidence="8" id="KW-0472">Membrane</keyword>
<evidence type="ECO:0000256" key="8">
    <source>
        <dbReference type="ARBA" id="ARBA00023136"/>
    </source>
</evidence>
<dbReference type="OrthoDB" id="437at2759"/>
<gene>
    <name evidence="10" type="ORF">ALEPTO_LOCUS2374</name>
</gene>
<comment type="similarity">
    <text evidence="2">Belongs to the ATPase g subunit family.</text>
</comment>
<protein>
    <submittedName>
        <fullName evidence="10">11055_t:CDS:1</fullName>
    </submittedName>
</protein>
<keyword evidence="3" id="KW-0813">Transport</keyword>